<dbReference type="Proteomes" id="UP000063063">
    <property type="component" value="Chromosome 30"/>
</dbReference>
<evidence type="ECO:0000313" key="14">
    <source>
        <dbReference type="EMBL" id="AIO00283.1"/>
    </source>
</evidence>
<evidence type="ECO:0000259" key="13">
    <source>
        <dbReference type="PROSITE" id="PS50862"/>
    </source>
</evidence>
<dbReference type="OrthoDB" id="372395at2759"/>
<dbReference type="SUPFAM" id="SSF55681">
    <property type="entry name" value="Class II aaRS and biotin synthetases"/>
    <property type="match status" value="1"/>
</dbReference>
<dbReference type="RefSeq" id="XP_010701083.1">
    <property type="nucleotide sequence ID" value="XM_010702781.1"/>
</dbReference>
<evidence type="ECO:0000256" key="5">
    <source>
        <dbReference type="ARBA" id="ARBA00022598"/>
    </source>
</evidence>
<dbReference type="PANTHER" id="PTHR43450">
    <property type="entry name" value="ASPARTYL-TRNA SYNTHETASE"/>
    <property type="match status" value="1"/>
</dbReference>
<dbReference type="Gene3D" id="3.30.930.10">
    <property type="entry name" value="Bira Bifunctional Protein, Domain 2"/>
    <property type="match status" value="1"/>
</dbReference>
<comment type="subcellular location">
    <subcellularLocation>
        <location evidence="1">Cytoplasm</location>
    </subcellularLocation>
</comment>
<evidence type="ECO:0000256" key="1">
    <source>
        <dbReference type="ARBA" id="ARBA00004496"/>
    </source>
</evidence>
<evidence type="ECO:0000256" key="2">
    <source>
        <dbReference type="ARBA" id="ARBA00005312"/>
    </source>
</evidence>
<gene>
    <name evidence="14" type="ORF">LPMP_300480</name>
</gene>
<dbReference type="NCBIfam" id="TIGR00458">
    <property type="entry name" value="aspS_nondisc"/>
    <property type="match status" value="1"/>
</dbReference>
<dbReference type="VEuPathDB" id="TriTrypDB:LPMP_300480"/>
<keyword evidence="6" id="KW-0547">Nucleotide-binding</keyword>
<dbReference type="InterPro" id="IPR045864">
    <property type="entry name" value="aa-tRNA-synth_II/BPL/LPL"/>
</dbReference>
<dbReference type="PROSITE" id="PS50862">
    <property type="entry name" value="AA_TRNA_LIGASE_II"/>
    <property type="match status" value="1"/>
</dbReference>
<dbReference type="GO" id="GO:0005829">
    <property type="term" value="C:cytosol"/>
    <property type="evidence" value="ECO:0007669"/>
    <property type="project" value="TreeGrafter"/>
</dbReference>
<evidence type="ECO:0000256" key="7">
    <source>
        <dbReference type="ARBA" id="ARBA00022840"/>
    </source>
</evidence>
<dbReference type="HAMAP" id="MF_02075">
    <property type="entry name" value="Asp_tRNA_synth_type2"/>
    <property type="match status" value="1"/>
</dbReference>
<dbReference type="InterPro" id="IPR002312">
    <property type="entry name" value="Asp/Asn-tRNA-synth_IIb"/>
</dbReference>
<dbReference type="InterPro" id="IPR004523">
    <property type="entry name" value="Asp-tRNA_synthase_2"/>
</dbReference>
<dbReference type="EC" id="6.1.1.12" evidence="3"/>
<proteinExistence type="inferred from homology"/>
<dbReference type="PRINTS" id="PR01042">
    <property type="entry name" value="TRNASYNTHASP"/>
</dbReference>
<sequence length="550" mass="62564">MSSNHAEAKAPAVEKKISDKEARKAARLAEEKARAEEKAALVEKYKDMFGAAPMVQSTAYMSHTYVPVADLSQPALVDKTVLIRARVSTTRKKGKMAFMVLRDGRDSVQAMVAVEGDVPKEMIDFVGQIPTESIVDVEASVCKVEQSITSTSHSDIELKVKKIHTVTESLRTLPFTLEDANRKESDEGAKVNFDTRLNSRWMDLRTPASGAIFRLQSRVCQYFRQFLIDSDFCEIHSPKIINAPSEGGANVFKLEYFNRFAYLAQSPQLYKQMVLQGDVPRVFEVGPVFRSENSNTHRHLTEFVGLDVEMRINEHYYEVLDLAESLFNYMFEHLATHTKELKDVCQQYPFEPLVWKVTPETMKELGVGVISKGVEPTDKYQARVHNMDNRMLRMNYMHCIELLNTVLEEKMAPTDDINTTNEKLLGKLVKERYGTDFFISDRFPSSARPFYTMECKDDARFTNSYDMFIRGEEISSGAQRIHDPDLLLARAKMLNVDLTPIKEYVDSFRLGAWPHGGFGVGLERVVMLYLGLGNVRLASLFPRDPQRTTP</sequence>
<evidence type="ECO:0000256" key="12">
    <source>
        <dbReference type="SAM" id="MobiDB-lite"/>
    </source>
</evidence>
<dbReference type="GO" id="GO:0006422">
    <property type="term" value="P:aspartyl-tRNA aminoacylation"/>
    <property type="evidence" value="ECO:0007669"/>
    <property type="project" value="InterPro"/>
</dbReference>
<dbReference type="CDD" id="cd00776">
    <property type="entry name" value="AsxRS_core"/>
    <property type="match status" value="1"/>
</dbReference>
<dbReference type="GeneID" id="22577102"/>
<dbReference type="GO" id="GO:0004815">
    <property type="term" value="F:aspartate-tRNA ligase activity"/>
    <property type="evidence" value="ECO:0007669"/>
    <property type="project" value="UniProtKB-EC"/>
</dbReference>
<dbReference type="Pfam" id="PF00152">
    <property type="entry name" value="tRNA-synt_2"/>
    <property type="match status" value="1"/>
</dbReference>
<comment type="similarity">
    <text evidence="2">Belongs to the class-II aminoacyl-tRNA synthetase family. Type 2 subfamily.</text>
</comment>
<dbReference type="GO" id="GO:0003723">
    <property type="term" value="F:RNA binding"/>
    <property type="evidence" value="ECO:0007669"/>
    <property type="project" value="TreeGrafter"/>
</dbReference>
<dbReference type="VEuPathDB" id="TriTrypDB:LPAL13_300010100"/>
<dbReference type="PANTHER" id="PTHR43450:SF1">
    <property type="entry name" value="ASPARTATE--TRNA LIGASE, CYTOPLASMIC"/>
    <property type="match status" value="1"/>
</dbReference>
<dbReference type="AlphaFoldDB" id="A0A088RVW2"/>
<dbReference type="eggNOG" id="KOG0556">
    <property type="taxonomic scope" value="Eukaryota"/>
</dbReference>
<dbReference type="CDD" id="cd04320">
    <property type="entry name" value="AspRS_cyto_N"/>
    <property type="match status" value="1"/>
</dbReference>
<dbReference type="GO" id="GO:0005524">
    <property type="term" value="F:ATP binding"/>
    <property type="evidence" value="ECO:0007669"/>
    <property type="project" value="UniProtKB-KW"/>
</dbReference>
<evidence type="ECO:0000256" key="4">
    <source>
        <dbReference type="ARBA" id="ARBA00022490"/>
    </source>
</evidence>
<keyword evidence="7" id="KW-0067">ATP-binding</keyword>
<keyword evidence="15" id="KW-1185">Reference proteome</keyword>
<dbReference type="Gene3D" id="2.40.50.140">
    <property type="entry name" value="Nucleic acid-binding proteins"/>
    <property type="match status" value="1"/>
</dbReference>
<reference evidence="14 15" key="1">
    <citation type="journal article" date="2015" name="Sci. Rep.">
        <title>The genome of Leishmania panamensis: insights into genomics of the L. (Viannia) subgenus.</title>
        <authorList>
            <person name="Llanes A."/>
            <person name="Restrepo C.M."/>
            <person name="Vecchio G.D."/>
            <person name="Anguizola F.J."/>
            <person name="Lleonart R."/>
        </authorList>
    </citation>
    <scope>NUCLEOTIDE SEQUENCE [LARGE SCALE GENOMIC DNA]</scope>
    <source>
        <strain evidence="14 15">MHOM/PA/94/PSC-1</strain>
    </source>
</reference>
<keyword evidence="4" id="KW-0963">Cytoplasm</keyword>
<evidence type="ECO:0000256" key="11">
    <source>
        <dbReference type="ARBA" id="ARBA00047904"/>
    </source>
</evidence>
<evidence type="ECO:0000256" key="6">
    <source>
        <dbReference type="ARBA" id="ARBA00022741"/>
    </source>
</evidence>
<comment type="catalytic activity">
    <reaction evidence="11">
        <text>tRNA(Asp) + L-aspartate + ATP = L-aspartyl-tRNA(Asp) + AMP + diphosphate</text>
        <dbReference type="Rhea" id="RHEA:19649"/>
        <dbReference type="Rhea" id="RHEA-COMP:9660"/>
        <dbReference type="Rhea" id="RHEA-COMP:9678"/>
        <dbReference type="ChEBI" id="CHEBI:29991"/>
        <dbReference type="ChEBI" id="CHEBI:30616"/>
        <dbReference type="ChEBI" id="CHEBI:33019"/>
        <dbReference type="ChEBI" id="CHEBI:78442"/>
        <dbReference type="ChEBI" id="CHEBI:78516"/>
        <dbReference type="ChEBI" id="CHEBI:456215"/>
        <dbReference type="EC" id="6.1.1.12"/>
    </reaction>
</comment>
<dbReference type="EMBL" id="CP009399">
    <property type="protein sequence ID" value="AIO00283.1"/>
    <property type="molecule type" value="Genomic_DNA"/>
</dbReference>
<dbReference type="InterPro" id="IPR006195">
    <property type="entry name" value="aa-tRNA-synth_II"/>
</dbReference>
<evidence type="ECO:0000313" key="15">
    <source>
        <dbReference type="Proteomes" id="UP000063063"/>
    </source>
</evidence>
<evidence type="ECO:0000256" key="8">
    <source>
        <dbReference type="ARBA" id="ARBA00022917"/>
    </source>
</evidence>
<keyword evidence="5 14" id="KW-0436">Ligase</keyword>
<evidence type="ECO:0000256" key="9">
    <source>
        <dbReference type="ARBA" id="ARBA00023146"/>
    </source>
</evidence>
<evidence type="ECO:0000256" key="3">
    <source>
        <dbReference type="ARBA" id="ARBA00012841"/>
    </source>
</evidence>
<dbReference type="InterPro" id="IPR012340">
    <property type="entry name" value="NA-bd_OB-fold"/>
</dbReference>
<dbReference type="Pfam" id="PF01336">
    <property type="entry name" value="tRNA_anti-codon"/>
    <property type="match status" value="1"/>
</dbReference>
<evidence type="ECO:0000256" key="10">
    <source>
        <dbReference type="ARBA" id="ARBA00033155"/>
    </source>
</evidence>
<dbReference type="GO" id="GO:0017101">
    <property type="term" value="C:aminoacyl-tRNA synthetase multienzyme complex"/>
    <property type="evidence" value="ECO:0007669"/>
    <property type="project" value="TreeGrafter"/>
</dbReference>
<keyword evidence="9" id="KW-0030">Aminoacyl-tRNA synthetase</keyword>
<organism evidence="14 15">
    <name type="scientific">Leishmania panamensis</name>
    <dbReference type="NCBI Taxonomy" id="5679"/>
    <lineage>
        <taxon>Eukaryota</taxon>
        <taxon>Discoba</taxon>
        <taxon>Euglenozoa</taxon>
        <taxon>Kinetoplastea</taxon>
        <taxon>Metakinetoplastina</taxon>
        <taxon>Trypanosomatida</taxon>
        <taxon>Trypanosomatidae</taxon>
        <taxon>Leishmaniinae</taxon>
        <taxon>Leishmania</taxon>
        <taxon>Leishmania guyanensis species complex</taxon>
    </lineage>
</organism>
<dbReference type="SUPFAM" id="SSF50249">
    <property type="entry name" value="Nucleic acid-binding proteins"/>
    <property type="match status" value="1"/>
</dbReference>
<accession>A0A088RVW2</accession>
<feature type="domain" description="Aminoacyl-transfer RNA synthetases class-II family profile" evidence="13">
    <location>
        <begin position="213"/>
        <end position="542"/>
    </location>
</feature>
<dbReference type="InterPro" id="IPR004365">
    <property type="entry name" value="NA-bd_OB_tRNA"/>
</dbReference>
<dbReference type="KEGG" id="lpan:LPMP_300480"/>
<protein>
    <recommendedName>
        <fullName evidence="3">aspartate--tRNA ligase</fullName>
        <ecNumber evidence="3">6.1.1.12</ecNumber>
    </recommendedName>
    <alternativeName>
        <fullName evidence="10">Aspartyl-tRNA synthetase</fullName>
    </alternativeName>
</protein>
<dbReference type="InterPro" id="IPR004364">
    <property type="entry name" value="Aa-tRNA-synt_II"/>
</dbReference>
<name>A0A088RVW2_LEIPA</name>
<feature type="region of interest" description="Disordered" evidence="12">
    <location>
        <begin position="1"/>
        <end position="30"/>
    </location>
</feature>
<keyword evidence="8" id="KW-0648">Protein biosynthesis</keyword>